<feature type="non-terminal residue" evidence="1">
    <location>
        <position position="272"/>
    </location>
</feature>
<accession>A0A382X742</accession>
<protein>
    <submittedName>
        <fullName evidence="1">Uncharacterized protein</fullName>
    </submittedName>
</protein>
<dbReference type="AlphaFoldDB" id="A0A382X742"/>
<organism evidence="1">
    <name type="scientific">marine metagenome</name>
    <dbReference type="NCBI Taxonomy" id="408172"/>
    <lineage>
        <taxon>unclassified sequences</taxon>
        <taxon>metagenomes</taxon>
        <taxon>ecological metagenomes</taxon>
    </lineage>
</organism>
<name>A0A382X742_9ZZZZ</name>
<feature type="non-terminal residue" evidence="1">
    <location>
        <position position="1"/>
    </location>
</feature>
<reference evidence="1" key="1">
    <citation type="submission" date="2018-05" db="EMBL/GenBank/DDBJ databases">
        <authorList>
            <person name="Lanie J.A."/>
            <person name="Ng W.-L."/>
            <person name="Kazmierczak K.M."/>
            <person name="Andrzejewski T.M."/>
            <person name="Davidsen T.M."/>
            <person name="Wayne K.J."/>
            <person name="Tettelin H."/>
            <person name="Glass J.I."/>
            <person name="Rusch D."/>
            <person name="Podicherti R."/>
            <person name="Tsui H.-C.T."/>
            <person name="Winkler M.E."/>
        </authorList>
    </citation>
    <scope>NUCLEOTIDE SEQUENCE</scope>
</reference>
<dbReference type="EMBL" id="UINC01165480">
    <property type="protein sequence ID" value="SVD66892.1"/>
    <property type="molecule type" value="Genomic_DNA"/>
</dbReference>
<gene>
    <name evidence="1" type="ORF">METZ01_LOCUS419746</name>
</gene>
<sequence>ASDEEIERHFVSSEHVGDAIEARWQFRRGNELTDFLIRLRIEGKSLIVEFEGGAGKVAGIDLGYVSGAIHPRLIRVPYLSLGDEQPVILSTSGVFISSFLDWFHSHASSMHGVAGDEERGMHLNGGCSYRLSSDGRRAILRDRWVLTVSRRFEEVLPTQPAANDHEPTPVSPELVWCRLSDMAAGEEAYVEAYEQLRMFRQAGLKDLFILHPETTWHDGNGGVPTLDTVGAESKGGDDAFHEYLDAVKDLGYGYGLYASFRDITPHDAAWSS</sequence>
<evidence type="ECO:0000313" key="1">
    <source>
        <dbReference type="EMBL" id="SVD66892.1"/>
    </source>
</evidence>
<proteinExistence type="predicted"/>